<dbReference type="PROSITE" id="PS50157">
    <property type="entry name" value="ZINC_FINGER_C2H2_2"/>
    <property type="match status" value="1"/>
</dbReference>
<dbReference type="Pfam" id="PF00096">
    <property type="entry name" value="zf-C2H2"/>
    <property type="match status" value="1"/>
</dbReference>
<keyword evidence="2" id="KW-0677">Repeat</keyword>
<dbReference type="InterPro" id="IPR013087">
    <property type="entry name" value="Znf_C2H2_type"/>
</dbReference>
<gene>
    <name evidence="7" type="ORF">NQ314_011035</name>
</gene>
<dbReference type="SUPFAM" id="SSF57667">
    <property type="entry name" value="beta-beta-alpha zinc fingers"/>
    <property type="match status" value="1"/>
</dbReference>
<dbReference type="PANTHER" id="PTHR24403">
    <property type="entry name" value="ZINC FINGER PROTEIN"/>
    <property type="match status" value="1"/>
</dbReference>
<name>A0AAV8XMT8_9CUCU</name>
<proteinExistence type="predicted"/>
<protein>
    <recommendedName>
        <fullName evidence="6">C2H2-type domain-containing protein</fullName>
    </recommendedName>
</protein>
<dbReference type="InterPro" id="IPR036236">
    <property type="entry name" value="Znf_C2H2_sf"/>
</dbReference>
<accession>A0AAV8XMT8</accession>
<dbReference type="Gene3D" id="3.30.160.60">
    <property type="entry name" value="Classic Zinc Finger"/>
    <property type="match status" value="3"/>
</dbReference>
<evidence type="ECO:0000313" key="8">
    <source>
        <dbReference type="Proteomes" id="UP001162156"/>
    </source>
</evidence>
<dbReference type="EMBL" id="JANEYF010003051">
    <property type="protein sequence ID" value="KAJ8939749.1"/>
    <property type="molecule type" value="Genomic_DNA"/>
</dbReference>
<comment type="caution">
    <text evidence="7">The sequence shown here is derived from an EMBL/GenBank/DDBJ whole genome shotgun (WGS) entry which is preliminary data.</text>
</comment>
<dbReference type="SMART" id="SM00355">
    <property type="entry name" value="ZnF_C2H2"/>
    <property type="match status" value="6"/>
</dbReference>
<feature type="domain" description="C2H2-type" evidence="6">
    <location>
        <begin position="88"/>
        <end position="111"/>
    </location>
</feature>
<keyword evidence="3 5" id="KW-0863">Zinc-finger</keyword>
<evidence type="ECO:0000256" key="4">
    <source>
        <dbReference type="ARBA" id="ARBA00022833"/>
    </source>
</evidence>
<evidence type="ECO:0000256" key="2">
    <source>
        <dbReference type="ARBA" id="ARBA00022737"/>
    </source>
</evidence>
<sequence>MRLNLRPLPPENGLMYPPPQNNRQELYECVNCTFVTTHLNFLLAHNTVCISDHEKIDLKKCPHCPHVTNRQYALNKHINTMHTKAIWYSCDLCNYRSTDSSCLRRHKRNVHPEVTGNELCCHLCAYRCMTEYHLKKHLLKHDENTILQCQFCSYSTKDRSNFRKHIFIHNPKAQDCEFCDYKCVSPYQMKVHLKKYHHGVGMEDIDCRSEVSISEVVDDITAAINETQTYIGHQAE</sequence>
<dbReference type="GO" id="GO:0045944">
    <property type="term" value="P:positive regulation of transcription by RNA polymerase II"/>
    <property type="evidence" value="ECO:0007669"/>
    <property type="project" value="TreeGrafter"/>
</dbReference>
<dbReference type="GO" id="GO:0008270">
    <property type="term" value="F:zinc ion binding"/>
    <property type="evidence" value="ECO:0007669"/>
    <property type="project" value="UniProtKB-KW"/>
</dbReference>
<evidence type="ECO:0000256" key="3">
    <source>
        <dbReference type="ARBA" id="ARBA00022771"/>
    </source>
</evidence>
<dbReference type="Proteomes" id="UP001162156">
    <property type="component" value="Unassembled WGS sequence"/>
</dbReference>
<dbReference type="AlphaFoldDB" id="A0AAV8XMT8"/>
<reference evidence="7" key="1">
    <citation type="journal article" date="2023" name="Insect Mol. Biol.">
        <title>Genome sequencing provides insights into the evolution of gene families encoding plant cell wall-degrading enzymes in longhorned beetles.</title>
        <authorList>
            <person name="Shin N.R."/>
            <person name="Okamura Y."/>
            <person name="Kirsch R."/>
            <person name="Pauchet Y."/>
        </authorList>
    </citation>
    <scope>NUCLEOTIDE SEQUENCE</scope>
    <source>
        <strain evidence="7">RBIC_L_NR</strain>
    </source>
</reference>
<keyword evidence="8" id="KW-1185">Reference proteome</keyword>
<evidence type="ECO:0000256" key="1">
    <source>
        <dbReference type="ARBA" id="ARBA00022723"/>
    </source>
</evidence>
<dbReference type="InterPro" id="IPR050688">
    <property type="entry name" value="Zinc_finger/UBP_domain"/>
</dbReference>
<keyword evidence="1" id="KW-0479">Metal-binding</keyword>
<dbReference type="PANTHER" id="PTHR24403:SF67">
    <property type="entry name" value="FI01116P-RELATED"/>
    <property type="match status" value="1"/>
</dbReference>
<evidence type="ECO:0000259" key="6">
    <source>
        <dbReference type="PROSITE" id="PS50157"/>
    </source>
</evidence>
<keyword evidence="4" id="KW-0862">Zinc</keyword>
<dbReference type="GO" id="GO:0005634">
    <property type="term" value="C:nucleus"/>
    <property type="evidence" value="ECO:0007669"/>
    <property type="project" value="TreeGrafter"/>
</dbReference>
<evidence type="ECO:0000313" key="7">
    <source>
        <dbReference type="EMBL" id="KAJ8939749.1"/>
    </source>
</evidence>
<evidence type="ECO:0000256" key="5">
    <source>
        <dbReference type="PROSITE-ProRule" id="PRU00042"/>
    </source>
</evidence>
<organism evidence="7 8">
    <name type="scientific">Rhamnusium bicolor</name>
    <dbReference type="NCBI Taxonomy" id="1586634"/>
    <lineage>
        <taxon>Eukaryota</taxon>
        <taxon>Metazoa</taxon>
        <taxon>Ecdysozoa</taxon>
        <taxon>Arthropoda</taxon>
        <taxon>Hexapoda</taxon>
        <taxon>Insecta</taxon>
        <taxon>Pterygota</taxon>
        <taxon>Neoptera</taxon>
        <taxon>Endopterygota</taxon>
        <taxon>Coleoptera</taxon>
        <taxon>Polyphaga</taxon>
        <taxon>Cucujiformia</taxon>
        <taxon>Chrysomeloidea</taxon>
        <taxon>Cerambycidae</taxon>
        <taxon>Lepturinae</taxon>
        <taxon>Rhagiini</taxon>
        <taxon>Rhamnusium</taxon>
    </lineage>
</organism>